<gene>
    <name evidence="3" type="ORF">FKW77_007366</name>
</gene>
<dbReference type="Pfam" id="PF00856">
    <property type="entry name" value="SET"/>
    <property type="match status" value="1"/>
</dbReference>
<dbReference type="CDD" id="cd20071">
    <property type="entry name" value="SET_SMYD"/>
    <property type="match status" value="1"/>
</dbReference>
<proteinExistence type="predicted"/>
<reference evidence="3 4" key="1">
    <citation type="submission" date="2019-07" db="EMBL/GenBank/DDBJ databases">
        <title>Finished genome of Venturia effusa.</title>
        <authorList>
            <person name="Young C.A."/>
            <person name="Cox M.P."/>
            <person name="Ganley A.R.D."/>
            <person name="David W.J."/>
        </authorList>
    </citation>
    <scope>NUCLEOTIDE SEQUENCE [LARGE SCALE GENOMIC DNA]</scope>
    <source>
        <strain evidence="4">albino</strain>
    </source>
</reference>
<dbReference type="SUPFAM" id="SSF82199">
    <property type="entry name" value="SET domain"/>
    <property type="match status" value="1"/>
</dbReference>
<dbReference type="Gene3D" id="2.170.270.10">
    <property type="entry name" value="SET domain"/>
    <property type="match status" value="1"/>
</dbReference>
<dbReference type="Proteomes" id="UP000316270">
    <property type="component" value="Chromosome 14"/>
</dbReference>
<dbReference type="OrthoDB" id="265717at2759"/>
<evidence type="ECO:0000259" key="2">
    <source>
        <dbReference type="PROSITE" id="PS50280"/>
    </source>
</evidence>
<sequence length="383" mass="42834">MATATNITIKDEMTPPNQAGDVLLEKTSADDPEKRSVDKSVDVDELLGKELESIKLTNSSNESTKSKVPATPPNPYFEFRQLPDRGISIFAKASIPRGALITAERPLMRVTKAHYMAEHVEEAVERLPADDKKKFWSLASAHGQDRSKYPSRIHPDVAEHEKNRIRQQHAARTSSSPTALSIFMTNAMECENGAAVFETAARFNHSCIPNAFFSWNTIKHEERIYASRAIEADEEITLSYCDPFYEFSQRQWELQHYGFVCVCPACVNLDDVESFGAESRERRFRLAELDEGTSYPGTFADVLRGKIEMAKLMREEGLSGTCLGDNYLSIARLVANAQSPDFNFAHKAATQALDVYTTCLGADSEKAIEAAKSVRAFEKQMKK</sequence>
<dbReference type="PROSITE" id="PS50280">
    <property type="entry name" value="SET"/>
    <property type="match status" value="1"/>
</dbReference>
<evidence type="ECO:0000313" key="4">
    <source>
        <dbReference type="Proteomes" id="UP000316270"/>
    </source>
</evidence>
<dbReference type="PANTHER" id="PTHR47332">
    <property type="entry name" value="SET DOMAIN-CONTAINING PROTEIN 5"/>
    <property type="match status" value="1"/>
</dbReference>
<protein>
    <recommendedName>
        <fullName evidence="2">SET domain-containing protein</fullName>
    </recommendedName>
</protein>
<dbReference type="PANTHER" id="PTHR47332:SF2">
    <property type="entry name" value="SET-6"/>
    <property type="match status" value="1"/>
</dbReference>
<keyword evidence="4" id="KW-1185">Reference proteome</keyword>
<feature type="region of interest" description="Disordered" evidence="1">
    <location>
        <begin position="1"/>
        <end position="74"/>
    </location>
</feature>
<evidence type="ECO:0000313" key="3">
    <source>
        <dbReference type="EMBL" id="QDS76147.1"/>
    </source>
</evidence>
<accession>A0A517LKI9</accession>
<dbReference type="InterPro" id="IPR001214">
    <property type="entry name" value="SET_dom"/>
</dbReference>
<dbReference type="EMBL" id="CP042198">
    <property type="protein sequence ID" value="QDS76147.1"/>
    <property type="molecule type" value="Genomic_DNA"/>
</dbReference>
<dbReference type="SMART" id="SM00317">
    <property type="entry name" value="SET"/>
    <property type="match status" value="1"/>
</dbReference>
<feature type="domain" description="SET" evidence="2">
    <location>
        <begin position="75"/>
        <end position="241"/>
    </location>
</feature>
<dbReference type="STRING" id="50376.A0A517LKI9"/>
<organism evidence="3 4">
    <name type="scientific">Venturia effusa</name>
    <dbReference type="NCBI Taxonomy" id="50376"/>
    <lineage>
        <taxon>Eukaryota</taxon>
        <taxon>Fungi</taxon>
        <taxon>Dikarya</taxon>
        <taxon>Ascomycota</taxon>
        <taxon>Pezizomycotina</taxon>
        <taxon>Dothideomycetes</taxon>
        <taxon>Pleosporomycetidae</taxon>
        <taxon>Venturiales</taxon>
        <taxon>Venturiaceae</taxon>
        <taxon>Venturia</taxon>
    </lineage>
</organism>
<name>A0A517LKI9_9PEZI</name>
<dbReference type="AlphaFoldDB" id="A0A517LKI9"/>
<dbReference type="InterPro" id="IPR053185">
    <property type="entry name" value="SET_domain_protein"/>
</dbReference>
<feature type="compositionally biased region" description="Basic and acidic residues" evidence="1">
    <location>
        <begin position="23"/>
        <end position="53"/>
    </location>
</feature>
<dbReference type="InterPro" id="IPR046341">
    <property type="entry name" value="SET_dom_sf"/>
</dbReference>
<evidence type="ECO:0000256" key="1">
    <source>
        <dbReference type="SAM" id="MobiDB-lite"/>
    </source>
</evidence>